<keyword evidence="6" id="KW-0833">Ubl conjugation pathway</keyword>
<dbReference type="SUPFAM" id="SSF57850">
    <property type="entry name" value="RING/U-box"/>
    <property type="match status" value="1"/>
</dbReference>
<evidence type="ECO:0000256" key="6">
    <source>
        <dbReference type="ARBA" id="ARBA00022786"/>
    </source>
</evidence>
<feature type="transmembrane region" description="Helical" evidence="11">
    <location>
        <begin position="195"/>
        <end position="217"/>
    </location>
</feature>
<evidence type="ECO:0000256" key="11">
    <source>
        <dbReference type="SAM" id="Phobius"/>
    </source>
</evidence>
<dbReference type="SMART" id="SM00744">
    <property type="entry name" value="RINGv"/>
    <property type="match status" value="1"/>
</dbReference>
<feature type="transmembrane region" description="Helical" evidence="11">
    <location>
        <begin position="430"/>
        <end position="447"/>
    </location>
</feature>
<dbReference type="PhylomeDB" id="A0A0G4ER93"/>
<dbReference type="PANTHER" id="PTHR46065">
    <property type="entry name" value="E3 UBIQUITIN-PROTEIN LIGASE MARCH 2/3 FAMILY MEMBER"/>
    <property type="match status" value="1"/>
</dbReference>
<protein>
    <recommendedName>
        <fullName evidence="12">RING-CH-type domain-containing protein</fullName>
    </recommendedName>
</protein>
<keyword evidence="2" id="KW-0808">Transferase</keyword>
<dbReference type="STRING" id="1169540.A0A0G4ER93"/>
<evidence type="ECO:0000256" key="9">
    <source>
        <dbReference type="ARBA" id="ARBA00023136"/>
    </source>
</evidence>
<dbReference type="InterPro" id="IPR011016">
    <property type="entry name" value="Znf_RING-CH"/>
</dbReference>
<keyword evidence="3 11" id="KW-0812">Transmembrane</keyword>
<feature type="region of interest" description="Disordered" evidence="10">
    <location>
        <begin position="1"/>
        <end position="36"/>
    </location>
</feature>
<keyword evidence="8 11" id="KW-1133">Transmembrane helix</keyword>
<feature type="transmembrane region" description="Helical" evidence="11">
    <location>
        <begin position="229"/>
        <end position="249"/>
    </location>
</feature>
<feature type="transmembrane region" description="Helical" evidence="11">
    <location>
        <begin position="283"/>
        <end position="300"/>
    </location>
</feature>
<keyword evidence="9 11" id="KW-0472">Membrane</keyword>
<dbReference type="AlphaFoldDB" id="A0A0G4ER93"/>
<keyword evidence="14" id="KW-1185">Reference proteome</keyword>
<accession>A0A0G4ER93</accession>
<evidence type="ECO:0000313" key="14">
    <source>
        <dbReference type="Proteomes" id="UP000041254"/>
    </source>
</evidence>
<evidence type="ECO:0000256" key="1">
    <source>
        <dbReference type="ARBA" id="ARBA00004141"/>
    </source>
</evidence>
<evidence type="ECO:0000256" key="7">
    <source>
        <dbReference type="ARBA" id="ARBA00022833"/>
    </source>
</evidence>
<dbReference type="Proteomes" id="UP000041254">
    <property type="component" value="Unassembled WGS sequence"/>
</dbReference>
<keyword evidence="4" id="KW-0479">Metal-binding</keyword>
<evidence type="ECO:0000256" key="5">
    <source>
        <dbReference type="ARBA" id="ARBA00022771"/>
    </source>
</evidence>
<gene>
    <name evidence="13" type="ORF">Vbra_12653</name>
</gene>
<dbReference type="PROSITE" id="PS51292">
    <property type="entry name" value="ZF_RING_CH"/>
    <property type="match status" value="1"/>
</dbReference>
<dbReference type="InParanoid" id="A0A0G4ER93"/>
<reference evidence="13 14" key="1">
    <citation type="submission" date="2014-11" db="EMBL/GenBank/DDBJ databases">
        <authorList>
            <person name="Zhu J."/>
            <person name="Qi W."/>
            <person name="Song R."/>
        </authorList>
    </citation>
    <scope>NUCLEOTIDE SEQUENCE [LARGE SCALE GENOMIC DNA]</scope>
</reference>
<dbReference type="VEuPathDB" id="CryptoDB:Vbra_12653"/>
<evidence type="ECO:0000313" key="13">
    <source>
        <dbReference type="EMBL" id="CEL99786.1"/>
    </source>
</evidence>
<dbReference type="GO" id="GO:0016020">
    <property type="term" value="C:membrane"/>
    <property type="evidence" value="ECO:0007669"/>
    <property type="project" value="UniProtKB-SubCell"/>
</dbReference>
<comment type="subcellular location">
    <subcellularLocation>
        <location evidence="1">Membrane</location>
        <topology evidence="1">Multi-pass membrane protein</topology>
    </subcellularLocation>
</comment>
<name>A0A0G4ER93_VITBC</name>
<dbReference type="GO" id="GO:0008270">
    <property type="term" value="F:zinc ion binding"/>
    <property type="evidence" value="ECO:0007669"/>
    <property type="project" value="UniProtKB-KW"/>
</dbReference>
<dbReference type="Gene3D" id="3.30.40.10">
    <property type="entry name" value="Zinc/RING finger domain, C3HC4 (zinc finger)"/>
    <property type="match status" value="1"/>
</dbReference>
<dbReference type="InterPro" id="IPR013083">
    <property type="entry name" value="Znf_RING/FYVE/PHD"/>
</dbReference>
<sequence length="490" mass="52722">MDGISQSLLSGGEKAAHASSCRSGDEEQARAAAERQQSAGMSASSLLSQISLKISVFSHDCDSSRGGGTRQRTMAVLSWLAQPEPAAVCRFCHSCDETPETGIFLAPCGCRGTLRWVHKTCLGGWVCAPGRRRKSLCDVCRTRYDVGPRGPFRLPVGLIPDAILSVSYSLLACLPLLVGVLFSCDDTNIVARGFPLHRVISTAILVGLTLGAFDWLAGRQHGGSSSLRCGVRMAIAFIATVAGAPLAVFGNDMWAAGGGIRAWVMRDAVCDKTRWFLSMSATYYVYLVHVSAICLPYCLLNGERVHQATREALLRLRHQHAADPGGLFMGVVSLYLREGAYYVLIATWSLLHLGVSAELWSRFIPTYVVVALLVVGCVWKRQAMGQSSGLTEWCTSLAAGHSLIVAVNAMGILTVHLFPKALSAMGLECMWLKVAVGAVLAGCYGISTYKAQHVMISAPSYRPFAYLLPGAYDGYFESQSAEQRATDVPV</sequence>
<organism evidence="13 14">
    <name type="scientific">Vitrella brassicaformis (strain CCMP3155)</name>
    <dbReference type="NCBI Taxonomy" id="1169540"/>
    <lineage>
        <taxon>Eukaryota</taxon>
        <taxon>Sar</taxon>
        <taxon>Alveolata</taxon>
        <taxon>Colpodellida</taxon>
        <taxon>Vitrellaceae</taxon>
        <taxon>Vitrella</taxon>
    </lineage>
</organism>
<dbReference type="EMBL" id="CDMY01000289">
    <property type="protein sequence ID" value="CEL99786.1"/>
    <property type="molecule type" value="Genomic_DNA"/>
</dbReference>
<dbReference type="OrthoDB" id="449054at2759"/>
<evidence type="ECO:0000256" key="2">
    <source>
        <dbReference type="ARBA" id="ARBA00022679"/>
    </source>
</evidence>
<dbReference type="Pfam" id="PF12906">
    <property type="entry name" value="RINGv"/>
    <property type="match status" value="1"/>
</dbReference>
<feature type="transmembrane region" description="Helical" evidence="11">
    <location>
        <begin position="363"/>
        <end position="381"/>
    </location>
</feature>
<dbReference type="GO" id="GO:0016740">
    <property type="term" value="F:transferase activity"/>
    <property type="evidence" value="ECO:0007669"/>
    <property type="project" value="UniProtKB-KW"/>
</dbReference>
<evidence type="ECO:0000256" key="10">
    <source>
        <dbReference type="SAM" id="MobiDB-lite"/>
    </source>
</evidence>
<evidence type="ECO:0000259" key="12">
    <source>
        <dbReference type="PROSITE" id="PS51292"/>
    </source>
</evidence>
<keyword evidence="5" id="KW-0863">Zinc-finger</keyword>
<evidence type="ECO:0000256" key="4">
    <source>
        <dbReference type="ARBA" id="ARBA00022723"/>
    </source>
</evidence>
<feature type="transmembrane region" description="Helical" evidence="11">
    <location>
        <begin position="393"/>
        <end position="418"/>
    </location>
</feature>
<evidence type="ECO:0000256" key="8">
    <source>
        <dbReference type="ARBA" id="ARBA00022989"/>
    </source>
</evidence>
<dbReference type="PANTHER" id="PTHR46065:SF3">
    <property type="entry name" value="FI20425P1"/>
    <property type="match status" value="1"/>
</dbReference>
<evidence type="ECO:0000256" key="3">
    <source>
        <dbReference type="ARBA" id="ARBA00022692"/>
    </source>
</evidence>
<feature type="compositionally biased region" description="Basic and acidic residues" evidence="10">
    <location>
        <begin position="23"/>
        <end position="33"/>
    </location>
</feature>
<keyword evidence="7" id="KW-0862">Zinc</keyword>
<feature type="domain" description="RING-CH-type" evidence="12">
    <location>
        <begin position="81"/>
        <end position="147"/>
    </location>
</feature>
<feature type="transmembrane region" description="Helical" evidence="11">
    <location>
        <begin position="162"/>
        <end position="183"/>
    </location>
</feature>
<proteinExistence type="predicted"/>
<dbReference type="CDD" id="cd16495">
    <property type="entry name" value="RING_CH-C4HC3_MARCH"/>
    <property type="match status" value="1"/>
</dbReference>